<dbReference type="Pfam" id="PF01048">
    <property type="entry name" value="PNP_UDP_1"/>
    <property type="match status" value="1"/>
</dbReference>
<dbReference type="InterPro" id="IPR035994">
    <property type="entry name" value="Nucleoside_phosphorylase_sf"/>
</dbReference>
<dbReference type="GO" id="GO:0019509">
    <property type="term" value="P:L-methionine salvage from methylthioadenosine"/>
    <property type="evidence" value="ECO:0007669"/>
    <property type="project" value="TreeGrafter"/>
</dbReference>
<dbReference type="NCBIfam" id="NF006599">
    <property type="entry name" value="PRK09136.1"/>
    <property type="match status" value="1"/>
</dbReference>
<evidence type="ECO:0000313" key="6">
    <source>
        <dbReference type="Proteomes" id="UP000253250"/>
    </source>
</evidence>
<gene>
    <name evidence="5" type="ORF">C4900_04395</name>
</gene>
<comment type="caution">
    <text evidence="3">Lacks conserved residue(s) required for the propagation of feature annotation.</text>
</comment>
<feature type="binding site" evidence="3">
    <location>
        <position position="186"/>
    </location>
    <ligand>
        <name>phosphate</name>
        <dbReference type="ChEBI" id="CHEBI:43474"/>
    </ligand>
</feature>
<dbReference type="RefSeq" id="WP_065971625.1">
    <property type="nucleotide sequence ID" value="NZ_CP080624.1"/>
</dbReference>
<dbReference type="HAMAP" id="MF_01963">
    <property type="entry name" value="MTAP"/>
    <property type="match status" value="1"/>
</dbReference>
<reference evidence="5 6" key="1">
    <citation type="submission" date="2018-02" db="EMBL/GenBank/DDBJ databases">
        <title>Insights into the biology of acidophilic members of the Acidiferrobacteraceae family derived from comparative genomic analyses.</title>
        <authorList>
            <person name="Issotta F."/>
            <person name="Thyssen C."/>
            <person name="Mena C."/>
            <person name="Moya A."/>
            <person name="Bellenberg S."/>
            <person name="Sproer C."/>
            <person name="Covarrubias P.C."/>
            <person name="Sand W."/>
            <person name="Quatrini R."/>
            <person name="Vera M."/>
        </authorList>
    </citation>
    <scope>NUCLEOTIDE SEQUENCE [LARGE SCALE GENOMIC DNA]</scope>
    <source>
        <strain evidence="6">m-1</strain>
    </source>
</reference>
<keyword evidence="6" id="KW-1185">Reference proteome</keyword>
<comment type="function">
    <text evidence="3">Purine nucleoside phosphorylase which is highly specific for 6-oxopurine nucleosides. Cleaves guanosine or inosine to respective bases and sugar-1-phosphate molecules. Involved in purine salvage.</text>
</comment>
<dbReference type="EC" id="2.4.2.1" evidence="3"/>
<feature type="binding site" evidence="3">
    <location>
        <position position="10"/>
    </location>
    <ligand>
        <name>phosphate</name>
        <dbReference type="ChEBI" id="CHEBI:43474"/>
    </ligand>
</feature>
<dbReference type="STRING" id="163359.A9R16_01845"/>
<comment type="similarity">
    <text evidence="3">Belongs to the PNP/MTAP phosphorylase family. MTAP subfamily.</text>
</comment>
<dbReference type="GO" id="GO:0006166">
    <property type="term" value="P:purine ribonucleoside salvage"/>
    <property type="evidence" value="ECO:0007669"/>
    <property type="project" value="UniProtKB-UniRule"/>
</dbReference>
<feature type="binding site" evidence="3">
    <location>
        <begin position="209"/>
        <end position="211"/>
    </location>
    <ligand>
        <name>substrate</name>
    </ligand>
</feature>
<proteinExistence type="inferred from homology"/>
<evidence type="ECO:0000256" key="3">
    <source>
        <dbReference type="HAMAP-Rule" id="MF_01963"/>
    </source>
</evidence>
<dbReference type="Gene3D" id="3.40.50.1580">
    <property type="entry name" value="Nucleoside phosphorylase domain"/>
    <property type="match status" value="1"/>
</dbReference>
<feature type="binding site" evidence="3">
    <location>
        <position position="185"/>
    </location>
    <ligand>
        <name>substrate</name>
    </ligand>
</feature>
<comment type="pathway">
    <text evidence="3">Purine metabolism; purine nucleoside salvage.</text>
</comment>
<sequence length="249" mass="26900">MKTLAIIGGSGLTHLRNLTVRERRVMRTPYGEPSAPMVYGLVGGHEVIFLPRHGHGHTIPPHSVNYQANMWALKECGVSDVIAVNAVGAINTALAPGTLVLPDQIIDYTYGRAHTFFGSHPEPVTHIDFTHPYCEALREVLRDGASRAGLALAPRGTYAATQGPRFETAAEIRKLERDGADIVGMTGMPEAALARELGLCYASLSVVANYAAGKVEGEIDLRTIERHLESGTTKARMLLEHAIPRLYGA</sequence>
<keyword evidence="3" id="KW-0660">Purine salvage</keyword>
<dbReference type="EMBL" id="PSYR01000001">
    <property type="protein sequence ID" value="RCN58994.1"/>
    <property type="molecule type" value="Genomic_DNA"/>
</dbReference>
<dbReference type="InterPro" id="IPR000845">
    <property type="entry name" value="Nucleoside_phosphorylase_d"/>
</dbReference>
<evidence type="ECO:0000256" key="1">
    <source>
        <dbReference type="ARBA" id="ARBA00022676"/>
    </source>
</evidence>
<dbReference type="GO" id="GO:0005829">
    <property type="term" value="C:cytosol"/>
    <property type="evidence" value="ECO:0007669"/>
    <property type="project" value="TreeGrafter"/>
</dbReference>
<feature type="site" description="Important for substrate specificity" evidence="3">
    <location>
        <position position="221"/>
    </location>
</feature>
<keyword evidence="2 3" id="KW-0808">Transferase</keyword>
<dbReference type="AlphaFoldDB" id="A0A1C2FZA0"/>
<dbReference type="PANTHER" id="PTHR42679:SF2">
    <property type="entry name" value="S-METHYL-5'-THIOADENOSINE PHOSPHORYLASE"/>
    <property type="match status" value="1"/>
</dbReference>
<dbReference type="NCBIfam" id="TIGR01694">
    <property type="entry name" value="MTAP"/>
    <property type="match status" value="1"/>
</dbReference>
<dbReference type="SUPFAM" id="SSF53167">
    <property type="entry name" value="Purine and uridine phosphorylases"/>
    <property type="match status" value="1"/>
</dbReference>
<feature type="site" description="Important for substrate specificity" evidence="3">
    <location>
        <position position="167"/>
    </location>
</feature>
<feature type="domain" description="Nucleoside phosphorylase" evidence="4">
    <location>
        <begin position="3"/>
        <end position="243"/>
    </location>
</feature>
<keyword evidence="1 3" id="KW-0328">Glycosyltransferase</keyword>
<comment type="caution">
    <text evidence="5">The sequence shown here is derived from an EMBL/GenBank/DDBJ whole genome shotgun (WGS) entry which is preliminary data.</text>
</comment>
<comment type="subunit">
    <text evidence="3">Homohexamer. Dimer of a homotrimer.</text>
</comment>
<evidence type="ECO:0000256" key="2">
    <source>
        <dbReference type="ARBA" id="ARBA00022679"/>
    </source>
</evidence>
<comment type="miscellaneous">
    <text evidence="3">Although this enzyme belongs to the family of MTA phosphorylases based on sequence homology, it has been shown that conserved amino acid substitutions in the substrate binding pocket convert the substrate specificity of this enzyme from 6-aminopurines to 6-oxopurines.</text>
</comment>
<dbReference type="Proteomes" id="UP000253250">
    <property type="component" value="Unassembled WGS sequence"/>
</dbReference>
<evidence type="ECO:0000259" key="4">
    <source>
        <dbReference type="Pfam" id="PF01048"/>
    </source>
</evidence>
<dbReference type="OrthoDB" id="1523230at2"/>
<dbReference type="GO" id="GO:0017061">
    <property type="term" value="F:S-methyl-5-thioadenosine phosphorylase activity"/>
    <property type="evidence" value="ECO:0007669"/>
    <property type="project" value="InterPro"/>
</dbReference>
<protein>
    <recommendedName>
        <fullName evidence="3">Probable 6-oxopurine nucleoside phosphorylase</fullName>
        <ecNumber evidence="3">2.4.2.1</ecNumber>
    </recommendedName>
    <alternativeName>
        <fullName evidence="3">Purine nucleoside phosphorylase</fullName>
        <shortName evidence="3">PNP</shortName>
    </alternativeName>
</protein>
<evidence type="ECO:0000313" key="5">
    <source>
        <dbReference type="EMBL" id="RCN58994.1"/>
    </source>
</evidence>
<organism evidence="5 6">
    <name type="scientific">Acidiferrobacter thiooxydans</name>
    <dbReference type="NCBI Taxonomy" id="163359"/>
    <lineage>
        <taxon>Bacteria</taxon>
        <taxon>Pseudomonadati</taxon>
        <taxon>Pseudomonadota</taxon>
        <taxon>Gammaproteobacteria</taxon>
        <taxon>Acidiferrobacterales</taxon>
        <taxon>Acidiferrobacteraceae</taxon>
        <taxon>Acidiferrobacter</taxon>
    </lineage>
</organism>
<dbReference type="UniPathway" id="UPA00606"/>
<feature type="binding site" evidence="3">
    <location>
        <begin position="52"/>
        <end position="53"/>
    </location>
    <ligand>
        <name>phosphate</name>
        <dbReference type="ChEBI" id="CHEBI:43474"/>
    </ligand>
</feature>
<name>A0A1C2FZA0_9GAMM</name>
<dbReference type="PANTHER" id="PTHR42679">
    <property type="entry name" value="S-METHYL-5'-THIOADENOSINE PHOSPHORYLASE"/>
    <property type="match status" value="1"/>
</dbReference>
<dbReference type="InterPro" id="IPR010044">
    <property type="entry name" value="MTAP"/>
</dbReference>
<comment type="catalytic activity">
    <reaction evidence="3">
        <text>a purine D-ribonucleoside + phosphate = a purine nucleobase + alpha-D-ribose 1-phosphate</text>
        <dbReference type="Rhea" id="RHEA:19805"/>
        <dbReference type="ChEBI" id="CHEBI:26386"/>
        <dbReference type="ChEBI" id="CHEBI:43474"/>
        <dbReference type="ChEBI" id="CHEBI:57720"/>
        <dbReference type="ChEBI" id="CHEBI:142355"/>
        <dbReference type="EC" id="2.4.2.1"/>
    </reaction>
</comment>
<accession>A0A1C2FZA0</accession>
<dbReference type="CDD" id="cd09010">
    <property type="entry name" value="MTAP_SsMTAPII_like_MTIP"/>
    <property type="match status" value="1"/>
</dbReference>